<dbReference type="FunFam" id="2.60.40.10:FF:000064">
    <property type="entry name" value="Contactin 1"/>
    <property type="match status" value="1"/>
</dbReference>
<feature type="domain" description="Fibronectin type-III" evidence="15">
    <location>
        <begin position="666"/>
        <end position="764"/>
    </location>
</feature>
<dbReference type="CDD" id="cd00063">
    <property type="entry name" value="FN3"/>
    <property type="match status" value="3"/>
</dbReference>
<feature type="domain" description="Ig-like" evidence="14">
    <location>
        <begin position="565"/>
        <end position="659"/>
    </location>
</feature>
<evidence type="ECO:0000256" key="6">
    <source>
        <dbReference type="ARBA" id="ARBA00022737"/>
    </source>
</evidence>
<evidence type="ECO:0000256" key="4">
    <source>
        <dbReference type="ARBA" id="ARBA00022622"/>
    </source>
</evidence>
<dbReference type="FunFam" id="2.60.40.10:FF:000035">
    <property type="entry name" value="Contactin 1"/>
    <property type="match status" value="1"/>
</dbReference>
<comment type="subcellular location">
    <subcellularLocation>
        <location evidence="1">Cell membrane</location>
        <topology evidence="1">Lipid-anchor</topology>
        <topology evidence="1">GPI-anchor</topology>
    </subcellularLocation>
</comment>
<evidence type="ECO:0000256" key="7">
    <source>
        <dbReference type="ARBA" id="ARBA00022889"/>
    </source>
</evidence>
<feature type="domain" description="Fibronectin type-III" evidence="15">
    <location>
        <begin position="769"/>
        <end position="866"/>
    </location>
</feature>
<dbReference type="PANTHER" id="PTHR44170">
    <property type="entry name" value="PROTEIN SIDEKICK"/>
    <property type="match status" value="1"/>
</dbReference>
<feature type="region of interest" description="Disordered" evidence="13">
    <location>
        <begin position="951"/>
        <end position="977"/>
    </location>
</feature>
<keyword evidence="11" id="KW-0449">Lipoprotein</keyword>
<evidence type="ECO:0000313" key="16">
    <source>
        <dbReference type="EMBL" id="KAI1890659.1"/>
    </source>
</evidence>
<dbReference type="InterPro" id="IPR003598">
    <property type="entry name" value="Ig_sub2"/>
</dbReference>
<dbReference type="InterPro" id="IPR013151">
    <property type="entry name" value="Immunoglobulin_dom"/>
</dbReference>
<keyword evidence="6" id="KW-0677">Repeat</keyword>
<comment type="caution">
    <text evidence="16">The sequence shown here is derived from an EMBL/GenBank/DDBJ whole genome shotgun (WGS) entry which is preliminary data.</text>
</comment>
<dbReference type="FunFam" id="2.60.40.10:FF:000047">
    <property type="entry name" value="Contactin 1"/>
    <property type="match status" value="1"/>
</dbReference>
<evidence type="ECO:0000256" key="3">
    <source>
        <dbReference type="ARBA" id="ARBA00022475"/>
    </source>
</evidence>
<dbReference type="InterPro" id="IPR036179">
    <property type="entry name" value="Ig-like_dom_sf"/>
</dbReference>
<evidence type="ECO:0000256" key="8">
    <source>
        <dbReference type="ARBA" id="ARBA00023136"/>
    </source>
</evidence>
<dbReference type="SMART" id="SM00060">
    <property type="entry name" value="FN3"/>
    <property type="match status" value="4"/>
</dbReference>
<dbReference type="GO" id="GO:0098632">
    <property type="term" value="F:cell-cell adhesion mediator activity"/>
    <property type="evidence" value="ECO:0007669"/>
    <property type="project" value="TreeGrafter"/>
</dbReference>
<feature type="region of interest" description="Disordered" evidence="13">
    <location>
        <begin position="1"/>
        <end position="40"/>
    </location>
</feature>
<evidence type="ECO:0000256" key="5">
    <source>
        <dbReference type="ARBA" id="ARBA00022729"/>
    </source>
</evidence>
<protein>
    <recommendedName>
        <fullName evidence="18">Contactin-2</fullName>
    </recommendedName>
</protein>
<dbReference type="PROSITE" id="PS50853">
    <property type="entry name" value="FN3"/>
    <property type="match status" value="3"/>
</dbReference>
<dbReference type="Proteomes" id="UP000829720">
    <property type="component" value="Unassembled WGS sequence"/>
</dbReference>
<dbReference type="InterPro" id="IPR013783">
    <property type="entry name" value="Ig-like_fold"/>
</dbReference>
<evidence type="ECO:0000313" key="17">
    <source>
        <dbReference type="Proteomes" id="UP000829720"/>
    </source>
</evidence>
<evidence type="ECO:0000256" key="10">
    <source>
        <dbReference type="ARBA" id="ARBA00023180"/>
    </source>
</evidence>
<dbReference type="GO" id="GO:0007411">
    <property type="term" value="P:axon guidance"/>
    <property type="evidence" value="ECO:0007669"/>
    <property type="project" value="TreeGrafter"/>
</dbReference>
<evidence type="ECO:0000259" key="15">
    <source>
        <dbReference type="PROSITE" id="PS50853"/>
    </source>
</evidence>
<feature type="domain" description="Fibronectin type-III" evidence="15">
    <location>
        <begin position="871"/>
        <end position="967"/>
    </location>
</feature>
<dbReference type="SMART" id="SM00409">
    <property type="entry name" value="IG"/>
    <property type="match status" value="5"/>
</dbReference>
<dbReference type="FunFam" id="2.60.40.10:FF:002928">
    <property type="entry name" value="Contactin 2"/>
    <property type="match status" value="1"/>
</dbReference>
<evidence type="ECO:0000256" key="9">
    <source>
        <dbReference type="ARBA" id="ARBA00023157"/>
    </source>
</evidence>
<feature type="domain" description="Ig-like" evidence="14">
    <location>
        <begin position="383"/>
        <end position="467"/>
    </location>
</feature>
<proteinExistence type="inferred from homology"/>
<dbReference type="AlphaFoldDB" id="A0A8T3CZ85"/>
<evidence type="ECO:0000259" key="14">
    <source>
        <dbReference type="PROSITE" id="PS50835"/>
    </source>
</evidence>
<dbReference type="InterPro" id="IPR003599">
    <property type="entry name" value="Ig_sub"/>
</dbReference>
<dbReference type="PANTHER" id="PTHR44170:SF28">
    <property type="entry name" value="CONTACTIN-2"/>
    <property type="match status" value="1"/>
</dbReference>
<dbReference type="SMART" id="SM00408">
    <property type="entry name" value="IGc2"/>
    <property type="match status" value="5"/>
</dbReference>
<evidence type="ECO:0000256" key="2">
    <source>
        <dbReference type="ARBA" id="ARBA00009812"/>
    </source>
</evidence>
<dbReference type="Gene3D" id="2.60.40.10">
    <property type="entry name" value="Immunoglobulins"/>
    <property type="match status" value="9"/>
</dbReference>
<dbReference type="FunFam" id="2.60.40.10:FF:000600">
    <property type="entry name" value="Contactin 2"/>
    <property type="match status" value="1"/>
</dbReference>
<keyword evidence="5" id="KW-0732">Signal</keyword>
<keyword evidence="8" id="KW-0472">Membrane</keyword>
<dbReference type="OrthoDB" id="6418794at2759"/>
<keyword evidence="10" id="KW-0325">Glycoprotein</keyword>
<feature type="compositionally biased region" description="Polar residues" evidence="13">
    <location>
        <begin position="28"/>
        <end position="40"/>
    </location>
</feature>
<dbReference type="EMBL" id="JAERUA010000014">
    <property type="protein sequence ID" value="KAI1890659.1"/>
    <property type="molecule type" value="Genomic_DNA"/>
</dbReference>
<evidence type="ECO:0008006" key="18">
    <source>
        <dbReference type="Google" id="ProtNLM"/>
    </source>
</evidence>
<keyword evidence="12" id="KW-0393">Immunoglobulin domain</keyword>
<dbReference type="Pfam" id="PF00047">
    <property type="entry name" value="ig"/>
    <property type="match status" value="1"/>
</dbReference>
<dbReference type="InterPro" id="IPR007110">
    <property type="entry name" value="Ig-like_dom"/>
</dbReference>
<dbReference type="SUPFAM" id="SSF48726">
    <property type="entry name" value="Immunoglobulin"/>
    <property type="match status" value="5"/>
</dbReference>
<organism evidence="16 17">
    <name type="scientific">Albula goreensis</name>
    <dbReference type="NCBI Taxonomy" id="1534307"/>
    <lineage>
        <taxon>Eukaryota</taxon>
        <taxon>Metazoa</taxon>
        <taxon>Chordata</taxon>
        <taxon>Craniata</taxon>
        <taxon>Vertebrata</taxon>
        <taxon>Euteleostomi</taxon>
        <taxon>Actinopterygii</taxon>
        <taxon>Neopterygii</taxon>
        <taxon>Teleostei</taxon>
        <taxon>Albuliformes</taxon>
        <taxon>Albulidae</taxon>
        <taxon>Albula</taxon>
    </lineage>
</organism>
<dbReference type="FunFam" id="2.60.40.10:FF:000054">
    <property type="entry name" value="Contactin 1"/>
    <property type="match status" value="1"/>
</dbReference>
<dbReference type="InterPro" id="IPR003961">
    <property type="entry name" value="FN3_dom"/>
</dbReference>
<evidence type="ECO:0000256" key="12">
    <source>
        <dbReference type="ARBA" id="ARBA00023319"/>
    </source>
</evidence>
<feature type="domain" description="Ig-like" evidence="14">
    <location>
        <begin position="227"/>
        <end position="313"/>
    </location>
</feature>
<feature type="domain" description="Ig-like" evidence="14">
    <location>
        <begin position="127"/>
        <end position="218"/>
    </location>
</feature>
<comment type="similarity">
    <text evidence="2">Belongs to the immunoglobulin superfamily. Contactin family.</text>
</comment>
<keyword evidence="4" id="KW-0336">GPI-anchor</keyword>
<dbReference type="FunFam" id="2.60.40.10:FF:000052">
    <property type="entry name" value="Contactin 1"/>
    <property type="match status" value="1"/>
</dbReference>
<dbReference type="Pfam" id="PF13927">
    <property type="entry name" value="Ig_3"/>
    <property type="match status" value="2"/>
</dbReference>
<dbReference type="CDD" id="cd04969">
    <property type="entry name" value="Ig5_Contactin"/>
    <property type="match status" value="1"/>
</dbReference>
<dbReference type="FunFam" id="2.60.40.10:FF:000028">
    <property type="entry name" value="Neuronal cell adhesion molecule"/>
    <property type="match status" value="1"/>
</dbReference>
<feature type="domain" description="Ig-like" evidence="14">
    <location>
        <begin position="473"/>
        <end position="560"/>
    </location>
</feature>
<dbReference type="SUPFAM" id="SSF49265">
    <property type="entry name" value="Fibronectin type III"/>
    <property type="match status" value="2"/>
</dbReference>
<dbReference type="GO" id="GO:0030424">
    <property type="term" value="C:axon"/>
    <property type="evidence" value="ECO:0007669"/>
    <property type="project" value="TreeGrafter"/>
</dbReference>
<sequence length="1096" mass="120273">MRQGCSVAESSRTEGGREERGRGRGTSLEDSITTATAHNQRSARLHAYPAWESTRHRSTARRKPASHSYPDFVIKPGFQGAHRPMPKSRCGLVMRMVHLVCLLYLSSLALSYTVGGEVCVSGHDSGPVFEEQPSSLVFPEGLTEEKVTLACQARASPAATYRWRVNGTDVLVGEDPRYNLVAGNLIISNPQSGRDSGSYQCLATNRCGTIISRAANLKFGYLHEFSPDERSPQTVYEGAGATLTCQPPSHYPALSYHWFVNKFPTFVKTEGGRKFVSQGTGNLYLARAEANDSGNYFCFTTSHTDFNTKSVFSSANQLIVHPDASPRKVCSKHQSALPLRHLRIGRTGDTAGMFCIWQSCANCSLEEKGRDTHQGRITVQAQPEWLQVMSDSEVEISSQLRWSCMAAGKPRPSVRWLRNGQPLVTQERVEVNSVLLKISNLTLEDSGMYQCVAENKHGTIYSNAELRVQVQAPDFRLNPVRRLVPAARGGQVMMECKPRAAPKPTLFWSRGTELLTNNSRVTVTPDGNLWITNISRADEGKYTCFAENYLGKANSTGHISVRDATKITLAPSNADINQGENVTLQCHASHDPTMDLTFTWSLNGVLLDLEEANGHYHRTESKETVGDLLIVNGQLAHAGIYVCTAQTVVDSASASAKLVVRGPPGPPGGVVVKDANETAVELRWSRGYDNHSPIAKYIIMGRSPLAEGWKQMRTDPSNIEGNAESVRVIGLSPWMDYEFQVIASNILGSGEPSMPSQIVRTWQAAPTVAPNGLGGGGGDRHELIITWTPMAREYQNGDGFGYILAFRKQNTPTWTVVKVPNVESSRFVYSNASLSPYSPFEVKIKAYNRKGEGPFSQVALIHSAEEEPTVSPRKINATALSAFEMLVSWDPVQHLTTNGILRGYEIRYWRQHEKQAAADRVRTAGLETTARVSGLRPSTLYHVTVLAYNSAGTGPPSPRTTVTTKKPPPNRPPGNVSWKTDGSWVTVMWDHVKALKNESAVLGYKVLYKHEGQSALKVLEKGKTSISLPLPKDNGYVVLEIRAWGEGGDGVAHETIVSRDSGTGMMVQNEATILYSHHSVFFTAAVLFSLIGLLEL</sequence>
<evidence type="ECO:0000256" key="1">
    <source>
        <dbReference type="ARBA" id="ARBA00004609"/>
    </source>
</evidence>
<keyword evidence="17" id="KW-1185">Reference proteome</keyword>
<dbReference type="InterPro" id="IPR013098">
    <property type="entry name" value="Ig_I-set"/>
</dbReference>
<feature type="compositionally biased region" description="Basic and acidic residues" evidence="13">
    <location>
        <begin position="11"/>
        <end position="22"/>
    </location>
</feature>
<dbReference type="GO" id="GO:0005886">
    <property type="term" value="C:plasma membrane"/>
    <property type="evidence" value="ECO:0007669"/>
    <property type="project" value="UniProtKB-SubCell"/>
</dbReference>
<keyword evidence="9" id="KW-1015">Disulfide bond</keyword>
<keyword evidence="3" id="KW-1003">Cell membrane</keyword>
<dbReference type="Pfam" id="PF07679">
    <property type="entry name" value="I-set"/>
    <property type="match status" value="2"/>
</dbReference>
<gene>
    <name evidence="16" type="ORF">AGOR_G00155930</name>
</gene>
<evidence type="ECO:0000256" key="13">
    <source>
        <dbReference type="SAM" id="MobiDB-lite"/>
    </source>
</evidence>
<dbReference type="GO" id="GO:0098552">
    <property type="term" value="C:side of membrane"/>
    <property type="evidence" value="ECO:0007669"/>
    <property type="project" value="UniProtKB-KW"/>
</dbReference>
<dbReference type="PROSITE" id="PS50835">
    <property type="entry name" value="IG_LIKE"/>
    <property type="match status" value="5"/>
</dbReference>
<dbReference type="GO" id="GO:0007420">
    <property type="term" value="P:brain development"/>
    <property type="evidence" value="ECO:0007669"/>
    <property type="project" value="TreeGrafter"/>
</dbReference>
<dbReference type="InterPro" id="IPR036116">
    <property type="entry name" value="FN3_sf"/>
</dbReference>
<dbReference type="FunFam" id="2.60.40.10:FF:000273">
    <property type="entry name" value="contactin-3 isoform X1"/>
    <property type="match status" value="1"/>
</dbReference>
<dbReference type="Pfam" id="PF00041">
    <property type="entry name" value="fn3"/>
    <property type="match status" value="3"/>
</dbReference>
<reference evidence="16" key="1">
    <citation type="submission" date="2021-01" db="EMBL/GenBank/DDBJ databases">
        <authorList>
            <person name="Zahm M."/>
            <person name="Roques C."/>
            <person name="Cabau C."/>
            <person name="Klopp C."/>
            <person name="Donnadieu C."/>
            <person name="Jouanno E."/>
            <person name="Lampietro C."/>
            <person name="Louis A."/>
            <person name="Herpin A."/>
            <person name="Echchiki A."/>
            <person name="Berthelot C."/>
            <person name="Parey E."/>
            <person name="Roest-Crollius H."/>
            <person name="Braasch I."/>
            <person name="Postlethwait J."/>
            <person name="Bobe J."/>
            <person name="Montfort J."/>
            <person name="Bouchez O."/>
            <person name="Begum T."/>
            <person name="Mejri S."/>
            <person name="Adams A."/>
            <person name="Chen W.-J."/>
            <person name="Guiguen Y."/>
        </authorList>
    </citation>
    <scope>NUCLEOTIDE SEQUENCE</scope>
    <source>
        <tissue evidence="16">Blood</tissue>
    </source>
</reference>
<keyword evidence="7" id="KW-0130">Cell adhesion</keyword>
<accession>A0A8T3CZ85</accession>
<evidence type="ECO:0000256" key="11">
    <source>
        <dbReference type="ARBA" id="ARBA00023288"/>
    </source>
</evidence>
<name>A0A8T3CZ85_9TELE</name>